<accession>A0A690LN90</accession>
<dbReference type="EMBL" id="AACBVJ010000016">
    <property type="protein sequence ID" value="EAJ9198092.1"/>
    <property type="molecule type" value="Genomic_DNA"/>
</dbReference>
<name>A0A690LN90_CAMCO</name>
<comment type="caution">
    <text evidence="1">The sequence shown here is derived from an EMBL/GenBank/DDBJ whole genome shotgun (WGS) entry which is preliminary data.</text>
</comment>
<dbReference type="AlphaFoldDB" id="A0A690LN90"/>
<evidence type="ECO:0000313" key="2">
    <source>
        <dbReference type="Proteomes" id="UP000382436"/>
    </source>
</evidence>
<sequence length="59" mass="6793">LALGEDEAIIIDYKTGLNFNKHKEQVLLYKEAIEKILAKKSTQAFLVYVLEDKVEIIEI</sequence>
<proteinExistence type="predicted"/>
<protein>
    <recommendedName>
        <fullName evidence="3">PD-(D/E)XK endonuclease-like domain-containing protein</fullName>
    </recommendedName>
</protein>
<organism evidence="1 2">
    <name type="scientific">Campylobacter coli</name>
    <dbReference type="NCBI Taxonomy" id="195"/>
    <lineage>
        <taxon>Bacteria</taxon>
        <taxon>Pseudomonadati</taxon>
        <taxon>Campylobacterota</taxon>
        <taxon>Epsilonproteobacteria</taxon>
        <taxon>Campylobacterales</taxon>
        <taxon>Campylobacteraceae</taxon>
        <taxon>Campylobacter</taxon>
    </lineage>
</organism>
<gene>
    <name evidence="1" type="ORF">BZ274_07950</name>
</gene>
<evidence type="ECO:0000313" key="1">
    <source>
        <dbReference type="EMBL" id="EAJ9198092.1"/>
    </source>
</evidence>
<dbReference type="Proteomes" id="UP000382436">
    <property type="component" value="Unassembled WGS sequence"/>
</dbReference>
<dbReference type="InterPro" id="IPR011604">
    <property type="entry name" value="PDDEXK-like_dom_sf"/>
</dbReference>
<reference evidence="1 2" key="1">
    <citation type="submission" date="2018-05" db="EMBL/GenBank/DDBJ databases">
        <authorList>
            <consortium name="PulseNet: The National Subtyping Network for Foodborne Disease Surveillance"/>
            <person name="Tarr C.L."/>
            <person name="Trees E."/>
            <person name="Katz L.S."/>
            <person name="Carleton-Romer H.A."/>
            <person name="Stroika S."/>
            <person name="Kucerova Z."/>
            <person name="Roache K.F."/>
            <person name="Sabol A.L."/>
            <person name="Besser J."/>
            <person name="Gerner-Smidt P."/>
        </authorList>
    </citation>
    <scope>NUCLEOTIDE SEQUENCE [LARGE SCALE GENOMIC DNA]</scope>
    <source>
        <strain evidence="1 2">PNUSAC001435</strain>
    </source>
</reference>
<evidence type="ECO:0008006" key="3">
    <source>
        <dbReference type="Google" id="ProtNLM"/>
    </source>
</evidence>
<feature type="non-terminal residue" evidence="1">
    <location>
        <position position="1"/>
    </location>
</feature>
<dbReference type="Gene3D" id="3.90.320.10">
    <property type="match status" value="1"/>
</dbReference>